<dbReference type="Proteomes" id="UP000006230">
    <property type="component" value="Unassembled WGS sequence"/>
</dbReference>
<dbReference type="eggNOG" id="ENOG5033C4A">
    <property type="taxonomic scope" value="Bacteria"/>
</dbReference>
<comment type="caution">
    <text evidence="2">The sequence shown here is derived from an EMBL/GenBank/DDBJ whole genome shotgun (WGS) entry which is preliminary data.</text>
</comment>
<dbReference type="HOGENOM" id="CLU_141071_0_0_5"/>
<proteinExistence type="predicted"/>
<name>Q0FQS0_SALBH</name>
<evidence type="ECO:0000313" key="3">
    <source>
        <dbReference type="Proteomes" id="UP000006230"/>
    </source>
</evidence>
<reference evidence="2 3" key="1">
    <citation type="journal article" date="2010" name="J. Bacteriol.">
        <title>Genome sequences of Pelagibaca bermudensis HTCC2601T and Maritimibacter alkaliphilus HTCC2654T, the type strains of two marine Roseobacter genera.</title>
        <authorList>
            <person name="Thrash J.C."/>
            <person name="Cho J.C."/>
            <person name="Ferriera S."/>
            <person name="Johnson J."/>
            <person name="Vergin K.L."/>
            <person name="Giovannoni S.J."/>
        </authorList>
    </citation>
    <scope>NUCLEOTIDE SEQUENCE [LARGE SCALE GENOMIC DNA]</scope>
    <source>
        <strain evidence="3">DSM 26914 / JCM 13377 / KCTC 12554 / HTCC2601</strain>
    </source>
</reference>
<gene>
    <name evidence="2" type="ORF">R2601_19170</name>
</gene>
<dbReference type="STRING" id="314265.R2601_19170"/>
<evidence type="ECO:0000256" key="1">
    <source>
        <dbReference type="SAM" id="SignalP"/>
    </source>
</evidence>
<organism evidence="2 3">
    <name type="scientific">Salipiger bermudensis (strain DSM 26914 / JCM 13377 / KCTC 12554 / HTCC2601)</name>
    <name type="common">Pelagibaca bermudensis</name>
    <dbReference type="NCBI Taxonomy" id="314265"/>
    <lineage>
        <taxon>Bacteria</taxon>
        <taxon>Pseudomonadati</taxon>
        <taxon>Pseudomonadota</taxon>
        <taxon>Alphaproteobacteria</taxon>
        <taxon>Rhodobacterales</taxon>
        <taxon>Roseobacteraceae</taxon>
        <taxon>Salipiger</taxon>
    </lineage>
</organism>
<keyword evidence="1" id="KW-0732">Signal</keyword>
<accession>Q0FQS0</accession>
<dbReference type="AlphaFoldDB" id="Q0FQS0"/>
<feature type="chain" id="PRO_5004171776" evidence="1">
    <location>
        <begin position="19"/>
        <end position="105"/>
    </location>
</feature>
<evidence type="ECO:0000313" key="2">
    <source>
        <dbReference type="EMBL" id="EAU46612.1"/>
    </source>
</evidence>
<feature type="signal peptide" evidence="1">
    <location>
        <begin position="1"/>
        <end position="18"/>
    </location>
</feature>
<sequence length="105" mass="11091">MLVLAVALTGFQMAFARAQPQPVGQMVICTGLGLTTVMVDSEGAPVSQSHVCPDGLLTLFLSAGGAWESPVRLLDWVPLPQIMVTVRGQGLQAPRAQARDPPVRV</sequence>
<protein>
    <submittedName>
        <fullName evidence="2">Uncharacterized protein</fullName>
    </submittedName>
</protein>
<dbReference type="RefSeq" id="WP_007798155.1">
    <property type="nucleotide sequence ID" value="NZ_DS022276.1"/>
</dbReference>
<dbReference type="EMBL" id="AATQ01000013">
    <property type="protein sequence ID" value="EAU46612.1"/>
    <property type="molecule type" value="Genomic_DNA"/>
</dbReference>
<keyword evidence="3" id="KW-1185">Reference proteome</keyword>